<organism evidence="1 2">
    <name type="scientific">Caerostris extrusa</name>
    <name type="common">Bark spider</name>
    <name type="synonym">Caerostris bankana</name>
    <dbReference type="NCBI Taxonomy" id="172846"/>
    <lineage>
        <taxon>Eukaryota</taxon>
        <taxon>Metazoa</taxon>
        <taxon>Ecdysozoa</taxon>
        <taxon>Arthropoda</taxon>
        <taxon>Chelicerata</taxon>
        <taxon>Arachnida</taxon>
        <taxon>Araneae</taxon>
        <taxon>Araneomorphae</taxon>
        <taxon>Entelegynae</taxon>
        <taxon>Araneoidea</taxon>
        <taxon>Araneidae</taxon>
        <taxon>Caerostris</taxon>
    </lineage>
</organism>
<dbReference type="AlphaFoldDB" id="A0AAV4RQY9"/>
<dbReference type="Proteomes" id="UP001054945">
    <property type="component" value="Unassembled WGS sequence"/>
</dbReference>
<keyword evidence="2" id="KW-1185">Reference proteome</keyword>
<accession>A0AAV4RQY9</accession>
<evidence type="ECO:0000313" key="1">
    <source>
        <dbReference type="EMBL" id="GIY24150.1"/>
    </source>
</evidence>
<sequence length="157" mass="17069">MFAKIAFFCAAPRSCQCLCTSRQHWSQYLIQTTRWPDEWTTSLTDMIPCHRQDHTHTQRTRNRCQRPSSSSHCQSLCRPVAPVVNHIAPSCPVAVRRRRRPSSFGAGALGLGHGAALGLGYGAGAPIGLKVLDSAMEPPLCGYGAGIYGAELAKAIY</sequence>
<gene>
    <name evidence="1" type="ORF">CEXT_262051</name>
</gene>
<dbReference type="EMBL" id="BPLR01008360">
    <property type="protein sequence ID" value="GIY24150.1"/>
    <property type="molecule type" value="Genomic_DNA"/>
</dbReference>
<proteinExistence type="predicted"/>
<evidence type="ECO:0000313" key="2">
    <source>
        <dbReference type="Proteomes" id="UP001054945"/>
    </source>
</evidence>
<comment type="caution">
    <text evidence="1">The sequence shown here is derived from an EMBL/GenBank/DDBJ whole genome shotgun (WGS) entry which is preliminary data.</text>
</comment>
<reference evidence="1 2" key="1">
    <citation type="submission" date="2021-06" db="EMBL/GenBank/DDBJ databases">
        <title>Caerostris extrusa draft genome.</title>
        <authorList>
            <person name="Kono N."/>
            <person name="Arakawa K."/>
        </authorList>
    </citation>
    <scope>NUCLEOTIDE SEQUENCE [LARGE SCALE GENOMIC DNA]</scope>
</reference>
<protein>
    <submittedName>
        <fullName evidence="1">Uncharacterized protein</fullName>
    </submittedName>
</protein>
<name>A0AAV4RQY9_CAEEX</name>